<proteinExistence type="predicted"/>
<evidence type="ECO:0000256" key="1">
    <source>
        <dbReference type="SAM" id="MobiDB-lite"/>
    </source>
</evidence>
<accession>A0A182QBS2</accession>
<protein>
    <submittedName>
        <fullName evidence="2">Uncharacterized protein</fullName>
    </submittedName>
</protein>
<dbReference type="VEuPathDB" id="VectorBase:AFAF007014"/>
<organism evidence="2 3">
    <name type="scientific">Anopheles farauti</name>
    <dbReference type="NCBI Taxonomy" id="69004"/>
    <lineage>
        <taxon>Eukaryota</taxon>
        <taxon>Metazoa</taxon>
        <taxon>Ecdysozoa</taxon>
        <taxon>Arthropoda</taxon>
        <taxon>Hexapoda</taxon>
        <taxon>Insecta</taxon>
        <taxon>Pterygota</taxon>
        <taxon>Neoptera</taxon>
        <taxon>Endopterygota</taxon>
        <taxon>Diptera</taxon>
        <taxon>Nematocera</taxon>
        <taxon>Culicoidea</taxon>
        <taxon>Culicidae</taxon>
        <taxon>Anophelinae</taxon>
        <taxon>Anopheles</taxon>
    </lineage>
</organism>
<feature type="region of interest" description="Disordered" evidence="1">
    <location>
        <begin position="82"/>
        <end position="120"/>
    </location>
</feature>
<sequence>MLVGIDVDSGQSPNWLAFPGDAGTIGRSSTTGGSGLHERDVVYRLVGTVPVRTTVQVDGCVQLLLEDARGGRRCGTTNGCRRLPRMAGEDDSSLKPPPTGGAGAAPPITPDEAEPIEPAGEWPGVGCSSLVLERTRCRCGLRFPLLPARTLFPSMSIGSVRGGGTRNSPTTGTGGLEWCSTFGTGGFGRETDTVLADAKMRPSSRNDAIIAGRLLAPSTSSTPEAVTPRLLLLPLVSPSRCKIALLMLNRARALSFLFESPRARHQIGERVLSTSQEEPAAATAKLSSLKGRGLHSKALWESDSIDSRCRTGKFRLFTNSQVNNIVHHGDLSLTDDDDDDNERGRQFTNRQLLAACQPLTHKKTRNTRGLLVQYAARLIDVQRARSRPEVLPRVAHQTVAVTGGTATTTTTTASPFRR</sequence>
<evidence type="ECO:0000313" key="3">
    <source>
        <dbReference type="Proteomes" id="UP000075886"/>
    </source>
</evidence>
<reference evidence="2" key="2">
    <citation type="submission" date="2020-05" db="UniProtKB">
        <authorList>
            <consortium name="EnsemblMetazoa"/>
        </authorList>
    </citation>
    <scope>IDENTIFICATION</scope>
    <source>
        <strain evidence="2">FAR1</strain>
    </source>
</reference>
<evidence type="ECO:0000313" key="2">
    <source>
        <dbReference type="EnsemblMetazoa" id="AFAF007014-PA"/>
    </source>
</evidence>
<dbReference type="AlphaFoldDB" id="A0A182QBS2"/>
<reference evidence="3" key="1">
    <citation type="submission" date="2014-01" db="EMBL/GenBank/DDBJ databases">
        <title>The Genome Sequence of Anopheles farauti FAR1 (V2).</title>
        <authorList>
            <consortium name="The Broad Institute Genomics Platform"/>
            <person name="Neafsey D.E."/>
            <person name="Besansky N."/>
            <person name="Howell P."/>
            <person name="Walton C."/>
            <person name="Young S.K."/>
            <person name="Zeng Q."/>
            <person name="Gargeya S."/>
            <person name="Fitzgerald M."/>
            <person name="Haas B."/>
            <person name="Abouelleil A."/>
            <person name="Allen A.W."/>
            <person name="Alvarado L."/>
            <person name="Arachchi H.M."/>
            <person name="Berlin A.M."/>
            <person name="Chapman S.B."/>
            <person name="Gainer-Dewar J."/>
            <person name="Goldberg J."/>
            <person name="Griggs A."/>
            <person name="Gujja S."/>
            <person name="Hansen M."/>
            <person name="Howarth C."/>
            <person name="Imamovic A."/>
            <person name="Ireland A."/>
            <person name="Larimer J."/>
            <person name="McCowan C."/>
            <person name="Murphy C."/>
            <person name="Pearson M."/>
            <person name="Poon T.W."/>
            <person name="Priest M."/>
            <person name="Roberts A."/>
            <person name="Saif S."/>
            <person name="Shea T."/>
            <person name="Sisk P."/>
            <person name="Sykes S."/>
            <person name="Wortman J."/>
            <person name="Nusbaum C."/>
            <person name="Birren B."/>
        </authorList>
    </citation>
    <scope>NUCLEOTIDE SEQUENCE [LARGE SCALE GENOMIC DNA]</scope>
    <source>
        <strain evidence="3">FAR1</strain>
    </source>
</reference>
<keyword evidence="3" id="KW-1185">Reference proteome</keyword>
<name>A0A182QBS2_9DIPT</name>
<dbReference type="Proteomes" id="UP000075886">
    <property type="component" value="Unassembled WGS sequence"/>
</dbReference>
<dbReference type="EnsemblMetazoa" id="AFAF007014-RA">
    <property type="protein sequence ID" value="AFAF007014-PA"/>
    <property type="gene ID" value="AFAF007014"/>
</dbReference>
<dbReference type="EMBL" id="AXCN02000206">
    <property type="status" value="NOT_ANNOTATED_CDS"/>
    <property type="molecule type" value="Genomic_DNA"/>
</dbReference>